<keyword evidence="3" id="KW-0597">Phosphoprotein</keyword>
<dbReference type="Proteomes" id="UP000007177">
    <property type="component" value="Chromosome"/>
</dbReference>
<dbReference type="CDD" id="cd00156">
    <property type="entry name" value="REC"/>
    <property type="match status" value="1"/>
</dbReference>
<organism evidence="5 6">
    <name type="scientific">Acetobacterium woodii (strain ATCC 29683 / DSM 1030 / JCM 2381 / KCTC 1655 / WB1)</name>
    <dbReference type="NCBI Taxonomy" id="931626"/>
    <lineage>
        <taxon>Bacteria</taxon>
        <taxon>Bacillati</taxon>
        <taxon>Bacillota</taxon>
        <taxon>Clostridia</taxon>
        <taxon>Eubacteriales</taxon>
        <taxon>Eubacteriaceae</taxon>
        <taxon>Acetobacterium</taxon>
    </lineage>
</organism>
<dbReference type="KEGG" id="awo:Awo_c06490"/>
<reference evidence="5 6" key="2">
    <citation type="journal article" date="2012" name="PLoS ONE">
        <title>An ancient pathway combining carbon dioxide fixation with the generation and utilization of a sodium ion gradient for ATP synthesis.</title>
        <authorList>
            <person name="Poehlein A."/>
            <person name="Schmidt S."/>
            <person name="Kaster A.K."/>
            <person name="Goenrich M."/>
            <person name="Vollmers J."/>
            <person name="Thurmer A."/>
            <person name="Bertsch J."/>
            <person name="Schuchmann K."/>
            <person name="Voigt B."/>
            <person name="Hecker M."/>
            <person name="Daniel R."/>
            <person name="Thauer R.K."/>
            <person name="Gottschalk G."/>
            <person name="Muller V."/>
        </authorList>
    </citation>
    <scope>NUCLEOTIDE SEQUENCE [LARGE SCALE GENOMIC DNA]</scope>
    <source>
        <strain evidence="6">ATCC 29683 / DSM 1030 / JCM 2381 / KCTC 1655 / WB1</strain>
    </source>
</reference>
<dbReference type="InterPro" id="IPR011006">
    <property type="entry name" value="CheY-like_superfamily"/>
</dbReference>
<keyword evidence="6" id="KW-1185">Reference proteome</keyword>
<accession>H6LJP2</accession>
<dbReference type="eggNOG" id="COG0784">
    <property type="taxonomic scope" value="Bacteria"/>
</dbReference>
<gene>
    <name evidence="5" type="ordered locus">Awo_c06490</name>
</gene>
<evidence type="ECO:0000259" key="4">
    <source>
        <dbReference type="PROSITE" id="PS50110"/>
    </source>
</evidence>
<feature type="modified residue" description="4-aspartylphosphate" evidence="3">
    <location>
        <position position="58"/>
    </location>
</feature>
<evidence type="ECO:0000256" key="2">
    <source>
        <dbReference type="ARBA" id="ARBA00024867"/>
    </source>
</evidence>
<evidence type="ECO:0000313" key="5">
    <source>
        <dbReference type="EMBL" id="AFA47443.1"/>
    </source>
</evidence>
<dbReference type="HOGENOM" id="CLU_059872_0_0_9"/>
<evidence type="ECO:0000256" key="3">
    <source>
        <dbReference type="PROSITE-ProRule" id="PRU00169"/>
    </source>
</evidence>
<reference evidence="6" key="1">
    <citation type="submission" date="2011-07" db="EMBL/GenBank/DDBJ databases">
        <title>Complete genome sequence of Acetobacterium woodii.</title>
        <authorList>
            <person name="Poehlein A."/>
            <person name="Schmidt S."/>
            <person name="Kaster A.-K."/>
            <person name="Goenrich M."/>
            <person name="Vollmers J."/>
            <person name="Thuermer A."/>
            <person name="Gottschalk G."/>
            <person name="Thauer R.K."/>
            <person name="Daniel R."/>
            <person name="Mueller V."/>
        </authorList>
    </citation>
    <scope>NUCLEOTIDE SEQUENCE [LARGE SCALE GENOMIC DNA]</scope>
    <source>
        <strain evidence="6">ATCC 29683 / DSM 1030 / JCM 2381 / KCTC 1655 / WB1</strain>
    </source>
</reference>
<dbReference type="SUPFAM" id="SSF52172">
    <property type="entry name" value="CheY-like"/>
    <property type="match status" value="1"/>
</dbReference>
<dbReference type="PROSITE" id="PS50110">
    <property type="entry name" value="RESPONSE_REGULATORY"/>
    <property type="match status" value="1"/>
</dbReference>
<dbReference type="Gene3D" id="3.40.50.2300">
    <property type="match status" value="1"/>
</dbReference>
<dbReference type="GO" id="GO:0000160">
    <property type="term" value="P:phosphorelay signal transduction system"/>
    <property type="evidence" value="ECO:0007669"/>
    <property type="project" value="InterPro"/>
</dbReference>
<sequence>MYKFLLIEDSEDDAALFQDTVKRLNIEAKVETYQLCIAKTYSEGIEMIGSGFDGVIIDIRLDDGHSGNEIIREIMQKYRLPVAIFTGTPDTEQKDGSPILVYKKGEAEHKDILSNLCKVSETGLFNVLGGTGILEKVMNQIFWKNLYPQIGLWTGKKAQGIETEKLLLRYTVSHIQELIDSETPAYVTEEMYIKPPIINTIKTGAIYQSPEAGIYCIVLSPPCDLVVHNGVVKTNRILVCEIDNHDVVNKEIADKASRRDKKKENIQNAIKNNYSDYYHWLPKNSLFCGGYINFRNVMTYPIDQFIDEYGQPIAKIQEYFVKSILNRFSSYYARQGQPDFDFKVETKRIVNEICPAESVS</sequence>
<protein>
    <recommendedName>
        <fullName evidence="1">Stage 0 sporulation protein A homolog</fullName>
    </recommendedName>
</protein>
<feature type="domain" description="Response regulatory" evidence="4">
    <location>
        <begin position="3"/>
        <end position="117"/>
    </location>
</feature>
<dbReference type="AlphaFoldDB" id="H6LJP2"/>
<proteinExistence type="predicted"/>
<name>H6LJP2_ACEWD</name>
<dbReference type="InterPro" id="IPR001789">
    <property type="entry name" value="Sig_transdc_resp-reg_receiver"/>
</dbReference>
<comment type="function">
    <text evidence="2">May play the central regulatory role in sporulation. It may be an element of the effector pathway responsible for the activation of sporulation genes in response to nutritional stress. Spo0A may act in concert with spo0H (a sigma factor) to control the expression of some genes that are critical to the sporulation process.</text>
</comment>
<evidence type="ECO:0000313" key="6">
    <source>
        <dbReference type="Proteomes" id="UP000007177"/>
    </source>
</evidence>
<dbReference type="EMBL" id="CP002987">
    <property type="protein sequence ID" value="AFA47443.1"/>
    <property type="molecule type" value="Genomic_DNA"/>
</dbReference>
<dbReference type="OrthoDB" id="8478724at2"/>
<evidence type="ECO:0000256" key="1">
    <source>
        <dbReference type="ARBA" id="ARBA00018672"/>
    </source>
</evidence>
<dbReference type="RefSeq" id="WP_014355046.1">
    <property type="nucleotide sequence ID" value="NC_016894.1"/>
</dbReference>
<dbReference type="STRING" id="931626.Awo_c06490"/>